<comment type="caution">
    <text evidence="1">The sequence shown here is derived from an EMBL/GenBank/DDBJ whole genome shotgun (WGS) entry which is preliminary data.</text>
</comment>
<name>A0ACB9G6A1_CICIN</name>
<dbReference type="EMBL" id="CM042010">
    <property type="protein sequence ID" value="KAI3778302.1"/>
    <property type="molecule type" value="Genomic_DNA"/>
</dbReference>
<proteinExistence type="predicted"/>
<dbReference type="Proteomes" id="UP001055811">
    <property type="component" value="Linkage Group LG02"/>
</dbReference>
<gene>
    <name evidence="1" type="ORF">L2E82_07499</name>
</gene>
<keyword evidence="2" id="KW-1185">Reference proteome</keyword>
<reference evidence="1 2" key="2">
    <citation type="journal article" date="2022" name="Mol. Ecol. Resour.">
        <title>The genomes of chicory, endive, great burdock and yacon provide insights into Asteraceae paleo-polyploidization history and plant inulin production.</title>
        <authorList>
            <person name="Fan W."/>
            <person name="Wang S."/>
            <person name="Wang H."/>
            <person name="Wang A."/>
            <person name="Jiang F."/>
            <person name="Liu H."/>
            <person name="Zhao H."/>
            <person name="Xu D."/>
            <person name="Zhang Y."/>
        </authorList>
    </citation>
    <scope>NUCLEOTIDE SEQUENCE [LARGE SCALE GENOMIC DNA]</scope>
    <source>
        <strain evidence="2">cv. Punajuju</strain>
        <tissue evidence="1">Leaves</tissue>
    </source>
</reference>
<evidence type="ECO:0000313" key="2">
    <source>
        <dbReference type="Proteomes" id="UP001055811"/>
    </source>
</evidence>
<reference evidence="2" key="1">
    <citation type="journal article" date="2022" name="Mol. Ecol. Resour.">
        <title>The genomes of chicory, endive, great burdock and yacon provide insights into Asteraceae palaeo-polyploidization history and plant inulin production.</title>
        <authorList>
            <person name="Fan W."/>
            <person name="Wang S."/>
            <person name="Wang H."/>
            <person name="Wang A."/>
            <person name="Jiang F."/>
            <person name="Liu H."/>
            <person name="Zhao H."/>
            <person name="Xu D."/>
            <person name="Zhang Y."/>
        </authorList>
    </citation>
    <scope>NUCLEOTIDE SEQUENCE [LARGE SCALE GENOMIC DNA]</scope>
    <source>
        <strain evidence="2">cv. Punajuju</strain>
    </source>
</reference>
<protein>
    <submittedName>
        <fullName evidence="1">Uncharacterized protein</fullName>
    </submittedName>
</protein>
<evidence type="ECO:0000313" key="1">
    <source>
        <dbReference type="EMBL" id="KAI3778302.1"/>
    </source>
</evidence>
<organism evidence="1 2">
    <name type="scientific">Cichorium intybus</name>
    <name type="common">Chicory</name>
    <dbReference type="NCBI Taxonomy" id="13427"/>
    <lineage>
        <taxon>Eukaryota</taxon>
        <taxon>Viridiplantae</taxon>
        <taxon>Streptophyta</taxon>
        <taxon>Embryophyta</taxon>
        <taxon>Tracheophyta</taxon>
        <taxon>Spermatophyta</taxon>
        <taxon>Magnoliopsida</taxon>
        <taxon>eudicotyledons</taxon>
        <taxon>Gunneridae</taxon>
        <taxon>Pentapetalae</taxon>
        <taxon>asterids</taxon>
        <taxon>campanulids</taxon>
        <taxon>Asterales</taxon>
        <taxon>Asteraceae</taxon>
        <taxon>Cichorioideae</taxon>
        <taxon>Cichorieae</taxon>
        <taxon>Cichoriinae</taxon>
        <taxon>Cichorium</taxon>
    </lineage>
</organism>
<accession>A0ACB9G6A1</accession>
<sequence length="152" mass="17296">MDLIHKFIYIVSVILSVVLFVFFLPPYLLFWILRFCIKSVFREKLAGKVVLIIGASSGIGEELLTAVAGKAKELGAPEAIVIKVDVSKRQDCKRFVDETIKHFGKCEFCYQFLPAFILLAFCCRDGCKLDYFLSSNIQLLLEHKNVRNAEKL</sequence>